<dbReference type="InterPro" id="IPR000719">
    <property type="entry name" value="Prot_kinase_dom"/>
</dbReference>
<feature type="transmembrane region" description="Helical" evidence="27">
    <location>
        <begin position="455"/>
        <end position="476"/>
    </location>
</feature>
<evidence type="ECO:0000313" key="31">
    <source>
        <dbReference type="EnsemblMetazoa" id="XP_030832788"/>
    </source>
</evidence>
<dbReference type="GeneID" id="100888955"/>
<evidence type="ECO:0000256" key="23">
    <source>
        <dbReference type="PIRSR" id="PIRSR620777-51"/>
    </source>
</evidence>
<evidence type="ECO:0000256" key="12">
    <source>
        <dbReference type="ARBA" id="ARBA00022840"/>
    </source>
</evidence>
<dbReference type="EC" id="2.7.10.1" evidence="25"/>
<evidence type="ECO:0000256" key="9">
    <source>
        <dbReference type="ARBA" id="ARBA00022741"/>
    </source>
</evidence>
<evidence type="ECO:0000256" key="26">
    <source>
        <dbReference type="SAM" id="MobiDB-lite"/>
    </source>
</evidence>
<dbReference type="SUPFAM" id="SSF56112">
    <property type="entry name" value="Protein kinase-like (PK-like)"/>
    <property type="match status" value="1"/>
</dbReference>
<dbReference type="InterPro" id="IPR013783">
    <property type="entry name" value="Ig-like_fold"/>
</dbReference>
<dbReference type="PANTHER" id="PTHR24416:SF614">
    <property type="entry name" value="PROTEIN KINASE DOMAIN-CONTAINING PROTEIN"/>
    <property type="match status" value="1"/>
</dbReference>
<keyword evidence="18 25" id="KW-0675">Receptor</keyword>
<evidence type="ECO:0000256" key="21">
    <source>
        <dbReference type="ARBA" id="ARBA00051243"/>
    </source>
</evidence>
<dbReference type="PROSITE" id="PS00239">
    <property type="entry name" value="RECEPTOR_TYR_KIN_II"/>
    <property type="match status" value="1"/>
</dbReference>
<keyword evidence="9 23" id="KW-0547">Nucleotide-binding</keyword>
<dbReference type="GO" id="GO:1990090">
    <property type="term" value="P:cellular response to nerve growth factor stimulus"/>
    <property type="evidence" value="ECO:0000318"/>
    <property type="project" value="GO_Central"/>
</dbReference>
<dbReference type="FunCoup" id="A0A7M7N903">
    <property type="interactions" value="474"/>
</dbReference>
<feature type="binding site" evidence="23 24">
    <location>
        <position position="580"/>
    </location>
    <ligand>
        <name>ATP</name>
        <dbReference type="ChEBI" id="CHEBI:30616"/>
    </ligand>
</feature>
<evidence type="ECO:0000256" key="13">
    <source>
        <dbReference type="ARBA" id="ARBA00022902"/>
    </source>
</evidence>
<keyword evidence="32" id="KW-1185">Reference proteome</keyword>
<keyword evidence="5" id="KW-0808">Transferase</keyword>
<dbReference type="InterPro" id="IPR001245">
    <property type="entry name" value="Ser-Thr/Tyr_kinase_cat_dom"/>
</dbReference>
<dbReference type="Pfam" id="PF07679">
    <property type="entry name" value="I-set"/>
    <property type="match status" value="1"/>
</dbReference>
<evidence type="ECO:0000259" key="30">
    <source>
        <dbReference type="PROSITE" id="PS50835"/>
    </source>
</evidence>
<keyword evidence="11" id="KW-0221">Differentiation</keyword>
<dbReference type="InterPro" id="IPR020777">
    <property type="entry name" value="NTRK"/>
</dbReference>
<dbReference type="GO" id="GO:0005030">
    <property type="term" value="F:neurotrophin receptor activity"/>
    <property type="evidence" value="ECO:0000318"/>
    <property type="project" value="GO_Central"/>
</dbReference>
<dbReference type="InterPro" id="IPR013098">
    <property type="entry name" value="Ig_I-set"/>
</dbReference>
<dbReference type="Gene3D" id="2.60.40.10">
    <property type="entry name" value="Immunoglobulins"/>
    <property type="match status" value="2"/>
</dbReference>
<dbReference type="SUPFAM" id="SSF52058">
    <property type="entry name" value="L domain-like"/>
    <property type="match status" value="1"/>
</dbReference>
<dbReference type="Gene3D" id="1.10.510.10">
    <property type="entry name" value="Transferase(Phosphotransferase) domain 1"/>
    <property type="match status" value="1"/>
</dbReference>
<dbReference type="FunFam" id="1.10.510.10:FF:000034">
    <property type="entry name" value="Tyrosine-protein kinase receptor"/>
    <property type="match status" value="1"/>
</dbReference>
<keyword evidence="6 25" id="KW-0812">Transmembrane</keyword>
<dbReference type="GO" id="GO:0007169">
    <property type="term" value="P:cell surface receptor protein tyrosine kinase signaling pathway"/>
    <property type="evidence" value="ECO:0000318"/>
    <property type="project" value="GO_Central"/>
</dbReference>
<dbReference type="GO" id="GO:0007399">
    <property type="term" value="P:nervous system development"/>
    <property type="evidence" value="ECO:0007669"/>
    <property type="project" value="UniProtKB-KW"/>
</dbReference>
<evidence type="ECO:0000256" key="27">
    <source>
        <dbReference type="SAM" id="Phobius"/>
    </source>
</evidence>
<dbReference type="GO" id="GO:0010976">
    <property type="term" value="P:positive regulation of neuron projection development"/>
    <property type="evidence" value="ECO:0000318"/>
    <property type="project" value="GO_Central"/>
</dbReference>
<name>A0A7M7N903_STRPU</name>
<organism evidence="31 32">
    <name type="scientific">Strongylocentrotus purpuratus</name>
    <name type="common">Purple sea urchin</name>
    <dbReference type="NCBI Taxonomy" id="7668"/>
    <lineage>
        <taxon>Eukaryota</taxon>
        <taxon>Metazoa</taxon>
        <taxon>Echinodermata</taxon>
        <taxon>Eleutherozoa</taxon>
        <taxon>Echinozoa</taxon>
        <taxon>Echinoidea</taxon>
        <taxon>Euechinoidea</taxon>
        <taxon>Echinacea</taxon>
        <taxon>Camarodonta</taxon>
        <taxon>Echinidea</taxon>
        <taxon>Strongylocentrotidae</taxon>
        <taxon>Strongylocentrotus</taxon>
    </lineage>
</organism>
<proteinExistence type="inferred from homology"/>
<dbReference type="PROSITE" id="PS50011">
    <property type="entry name" value="PROTEIN_KINASE_DOM"/>
    <property type="match status" value="1"/>
</dbReference>
<dbReference type="GO" id="GO:0043121">
    <property type="term" value="F:neurotrophin binding"/>
    <property type="evidence" value="ECO:0000318"/>
    <property type="project" value="GO_Central"/>
</dbReference>
<dbReference type="RefSeq" id="XP_030832788.1">
    <property type="nucleotide sequence ID" value="XM_030976928.1"/>
</dbReference>
<feature type="compositionally biased region" description="Basic and acidic residues" evidence="26">
    <location>
        <begin position="413"/>
        <end position="429"/>
    </location>
</feature>
<keyword evidence="10" id="KW-0418">Kinase</keyword>
<feature type="region of interest" description="Disordered" evidence="26">
    <location>
        <begin position="410"/>
        <end position="446"/>
    </location>
</feature>
<evidence type="ECO:0000256" key="25">
    <source>
        <dbReference type="RuleBase" id="RU000312"/>
    </source>
</evidence>
<dbReference type="GO" id="GO:0004714">
    <property type="term" value="F:transmembrane receptor protein tyrosine kinase activity"/>
    <property type="evidence" value="ECO:0000318"/>
    <property type="project" value="GO_Central"/>
</dbReference>
<evidence type="ECO:0000259" key="29">
    <source>
        <dbReference type="PROSITE" id="PS50011"/>
    </source>
</evidence>
<dbReference type="InterPro" id="IPR032675">
    <property type="entry name" value="LRR_dom_sf"/>
</dbReference>
<dbReference type="PRINTS" id="PR01939">
    <property type="entry name" value="NTKRECEPTOR"/>
</dbReference>
<dbReference type="InterPro" id="IPR017441">
    <property type="entry name" value="Protein_kinase_ATP_BS"/>
</dbReference>
<feature type="domain" description="Protein kinase" evidence="29">
    <location>
        <begin position="546"/>
        <end position="816"/>
    </location>
</feature>
<keyword evidence="14 27" id="KW-1133">Transmembrane helix</keyword>
<keyword evidence="2" id="KW-0217">Developmental protein</keyword>
<keyword evidence="8" id="KW-0677">Repeat</keyword>
<dbReference type="OMA" id="MTNMSLQ"/>
<keyword evidence="15 27" id="KW-0472">Membrane</keyword>
<comment type="catalytic activity">
    <reaction evidence="21 25">
        <text>L-tyrosyl-[protein] + ATP = O-phospho-L-tyrosyl-[protein] + ADP + H(+)</text>
        <dbReference type="Rhea" id="RHEA:10596"/>
        <dbReference type="Rhea" id="RHEA-COMP:10136"/>
        <dbReference type="Rhea" id="RHEA-COMP:20101"/>
        <dbReference type="ChEBI" id="CHEBI:15378"/>
        <dbReference type="ChEBI" id="CHEBI:30616"/>
        <dbReference type="ChEBI" id="CHEBI:46858"/>
        <dbReference type="ChEBI" id="CHEBI:61978"/>
        <dbReference type="ChEBI" id="CHEBI:456216"/>
        <dbReference type="EC" id="2.7.10.1"/>
    </reaction>
</comment>
<protein>
    <recommendedName>
        <fullName evidence="25">Tyrosine-protein kinase receptor</fullName>
        <ecNumber evidence="25">2.7.10.1</ecNumber>
    </recommendedName>
</protein>
<dbReference type="AlphaFoldDB" id="A0A7M7N903"/>
<dbReference type="GO" id="GO:0051897">
    <property type="term" value="P:positive regulation of phosphatidylinositol 3-kinase/protein kinase B signal transduction"/>
    <property type="evidence" value="ECO:0000318"/>
    <property type="project" value="GO_Central"/>
</dbReference>
<dbReference type="PROSITE" id="PS51450">
    <property type="entry name" value="LRR"/>
    <property type="match status" value="1"/>
</dbReference>
<evidence type="ECO:0000256" key="1">
    <source>
        <dbReference type="ARBA" id="ARBA00004479"/>
    </source>
</evidence>
<feature type="binding site" evidence="23">
    <location>
        <begin position="552"/>
        <end position="560"/>
    </location>
    <ligand>
        <name>ATP</name>
        <dbReference type="ChEBI" id="CHEBI:30616"/>
    </ligand>
</feature>
<evidence type="ECO:0000256" key="6">
    <source>
        <dbReference type="ARBA" id="ARBA00022692"/>
    </source>
</evidence>
<evidence type="ECO:0000256" key="16">
    <source>
        <dbReference type="ARBA" id="ARBA00023137"/>
    </source>
</evidence>
<dbReference type="SUPFAM" id="SSF48726">
    <property type="entry name" value="Immunoglobulin"/>
    <property type="match status" value="1"/>
</dbReference>
<evidence type="ECO:0000256" key="18">
    <source>
        <dbReference type="ARBA" id="ARBA00023170"/>
    </source>
</evidence>
<reference evidence="31" key="2">
    <citation type="submission" date="2021-01" db="UniProtKB">
        <authorList>
            <consortium name="EnsemblMetazoa"/>
        </authorList>
    </citation>
    <scope>IDENTIFICATION</scope>
</reference>
<dbReference type="InParanoid" id="A0A7M7N903"/>
<feature type="signal peptide" evidence="28">
    <location>
        <begin position="1"/>
        <end position="27"/>
    </location>
</feature>
<dbReference type="KEGG" id="spu:100888955"/>
<evidence type="ECO:0000256" key="22">
    <source>
        <dbReference type="PIRSR" id="PIRSR620777-50"/>
    </source>
</evidence>
<dbReference type="OrthoDB" id="3256376at2759"/>
<dbReference type="GO" id="GO:0005524">
    <property type="term" value="F:ATP binding"/>
    <property type="evidence" value="ECO:0007669"/>
    <property type="project" value="UniProtKB-UniRule"/>
</dbReference>
<evidence type="ECO:0000256" key="5">
    <source>
        <dbReference type="ARBA" id="ARBA00022679"/>
    </source>
</evidence>
<feature type="chain" id="PRO_5029813350" description="Tyrosine-protein kinase receptor" evidence="28">
    <location>
        <begin position="28"/>
        <end position="836"/>
    </location>
</feature>
<dbReference type="InterPro" id="IPR003599">
    <property type="entry name" value="Ig_sub"/>
</dbReference>
<evidence type="ECO:0000256" key="7">
    <source>
        <dbReference type="ARBA" id="ARBA00022729"/>
    </source>
</evidence>
<keyword evidence="7 28" id="KW-0732">Signal</keyword>
<dbReference type="GO" id="GO:0030424">
    <property type="term" value="C:axon"/>
    <property type="evidence" value="ECO:0000318"/>
    <property type="project" value="GO_Central"/>
</dbReference>
<keyword evidence="4" id="KW-0433">Leucine-rich repeat</keyword>
<keyword evidence="3 25" id="KW-0597">Phosphoprotein</keyword>
<dbReference type="FunFam" id="3.30.200.20:FF:000033">
    <property type="entry name" value="Tyrosine-protein kinase receptor"/>
    <property type="match status" value="1"/>
</dbReference>
<dbReference type="PROSITE" id="PS00107">
    <property type="entry name" value="PROTEIN_KINASE_ATP"/>
    <property type="match status" value="1"/>
</dbReference>
<evidence type="ECO:0000256" key="8">
    <source>
        <dbReference type="ARBA" id="ARBA00022737"/>
    </source>
</evidence>
<dbReference type="EnsemblMetazoa" id="XM_030976928">
    <property type="protein sequence ID" value="XP_030832788"/>
    <property type="gene ID" value="LOC100888955"/>
</dbReference>
<sequence length="836" mass="93917">MYAAVSPHWIAWLVFASLVLQVICVSGEAVCPNYCSCSPIPENGDRFSGPASSMSVVECVIPNTISSLSAFSTLSLYPRLSVSRIIIRDQLSLSSIGLSDLTGFSELTHLEITNTNLSYIHVHSFERLKLKTLDLRSNRLTSITWEPFMYLYSLKELLLADNPLVCSNCQNNWLREPHQDLTLGTNLTCVHNETKTLMQSFVVDNCRVPSVNVTPKHLEIRDGESFNASCEVDGEPHPSLRWDVSRLVSPYQLVNVSKRQQIIMVQNASYKDTGLLECIVSSVAGWRAAEVNLTVKVAPKINRFWGPIKRFHYCIDLNVTALPTPNVTIYHNGTKELHYDARLDNVTINSHPTMRRYEVTTKARTPWQIFGCLMFLLPSHYDNGNYTLVVSNELGSDRKNISAIFFDGNEAPYPEKGETPAPDGRDNTLKPKMTSGPKGPPFNVSSSQSQKLASVPVYILAAVGAGILLIVLVLFGRKYYTKKRERFRNLGDGSATPFTSVACVLDAKRGEDRVDLVHMIPNPNYLARTDRRSGSTAINHISRENIRFIGELGEGAFGVVCLGQCEHLPGADGPTMVAIKTLKDASVGDARTDFEREAELLTNLQHKNIVAFYGVCTDHEPFFMVFEYMENGDLNNYLKSRGPDADCFTRNQALLPLTVKELLYIAKQIASGMVYMASQHFVHRDMATRNCLVGDRLIVKIADFGMSRDVYSTDYYRVGGHTMLPVRWMPPESIIYRTYSVESDVWSYGVVLWEIFEYGKQPWFGLSNHEVIEYIHNGILLDCPKGCPKEVYKIMLGSWQRQPTQRMLIKDLHDAISQLSDENTPMVDIVGRNTLV</sequence>
<dbReference type="InterPro" id="IPR001611">
    <property type="entry name" value="Leu-rich_rpt"/>
</dbReference>
<keyword evidence="17" id="KW-1015">Disulfide bond</keyword>
<dbReference type="SMART" id="SM00409">
    <property type="entry name" value="IG"/>
    <property type="match status" value="1"/>
</dbReference>
<dbReference type="Proteomes" id="UP000007110">
    <property type="component" value="Unassembled WGS sequence"/>
</dbReference>
<feature type="active site" description="Proton acceptor" evidence="22">
    <location>
        <position position="685"/>
    </location>
</feature>
<dbReference type="InterPro" id="IPR002011">
    <property type="entry name" value="Tyr_kinase_rcpt_2_CS"/>
</dbReference>
<dbReference type="Gene3D" id="3.30.200.20">
    <property type="entry name" value="Phosphorylase Kinase, domain 1"/>
    <property type="match status" value="1"/>
</dbReference>
<dbReference type="CDD" id="cd04971">
    <property type="entry name" value="IgI_TrKABC_d5"/>
    <property type="match status" value="1"/>
</dbReference>
<evidence type="ECO:0000313" key="32">
    <source>
        <dbReference type="Proteomes" id="UP000007110"/>
    </source>
</evidence>
<comment type="similarity">
    <text evidence="25">Belongs to the protein kinase superfamily. Tyr protein kinase family. Insulin receptor subfamily.</text>
</comment>
<dbReference type="InterPro" id="IPR050122">
    <property type="entry name" value="RTK"/>
</dbReference>
<keyword evidence="20" id="KW-0393">Immunoglobulin domain</keyword>
<dbReference type="GO" id="GO:0030154">
    <property type="term" value="P:cell differentiation"/>
    <property type="evidence" value="ECO:0007669"/>
    <property type="project" value="UniProtKB-KW"/>
</dbReference>
<evidence type="ECO:0000256" key="24">
    <source>
        <dbReference type="PROSITE-ProRule" id="PRU10141"/>
    </source>
</evidence>
<dbReference type="PRINTS" id="PR00109">
    <property type="entry name" value="TYRKINASE"/>
</dbReference>
<dbReference type="GO" id="GO:0005886">
    <property type="term" value="C:plasma membrane"/>
    <property type="evidence" value="ECO:0000318"/>
    <property type="project" value="GO_Central"/>
</dbReference>
<dbReference type="PROSITE" id="PS50835">
    <property type="entry name" value="IG_LIKE"/>
    <property type="match status" value="1"/>
</dbReference>
<reference evidence="32" key="1">
    <citation type="submission" date="2015-02" db="EMBL/GenBank/DDBJ databases">
        <title>Genome sequencing for Strongylocentrotus purpuratus.</title>
        <authorList>
            <person name="Murali S."/>
            <person name="Liu Y."/>
            <person name="Vee V."/>
            <person name="English A."/>
            <person name="Wang M."/>
            <person name="Skinner E."/>
            <person name="Han Y."/>
            <person name="Muzny D.M."/>
            <person name="Worley K.C."/>
            <person name="Gibbs R.A."/>
        </authorList>
    </citation>
    <scope>NUCLEOTIDE SEQUENCE</scope>
</reference>
<evidence type="ECO:0000256" key="3">
    <source>
        <dbReference type="ARBA" id="ARBA00022553"/>
    </source>
</evidence>
<keyword evidence="19" id="KW-0325">Glycoprotein</keyword>
<accession>A0A7M7N903</accession>
<evidence type="ECO:0000256" key="2">
    <source>
        <dbReference type="ARBA" id="ARBA00022473"/>
    </source>
</evidence>
<evidence type="ECO:0000256" key="17">
    <source>
        <dbReference type="ARBA" id="ARBA00023157"/>
    </source>
</evidence>
<comment type="subcellular location">
    <subcellularLocation>
        <location evidence="1">Membrane</location>
        <topology evidence="1">Single-pass type I membrane protein</topology>
    </subcellularLocation>
</comment>
<dbReference type="InterPro" id="IPR011009">
    <property type="entry name" value="Kinase-like_dom_sf"/>
</dbReference>
<evidence type="ECO:0000256" key="20">
    <source>
        <dbReference type="ARBA" id="ARBA00023319"/>
    </source>
</evidence>
<dbReference type="InterPro" id="IPR007110">
    <property type="entry name" value="Ig-like_dom"/>
</dbReference>
<evidence type="ECO:0000256" key="11">
    <source>
        <dbReference type="ARBA" id="ARBA00022782"/>
    </source>
</evidence>
<evidence type="ECO:0000256" key="28">
    <source>
        <dbReference type="SAM" id="SignalP"/>
    </source>
</evidence>
<dbReference type="InterPro" id="IPR036179">
    <property type="entry name" value="Ig-like_dom_sf"/>
</dbReference>
<evidence type="ECO:0000256" key="19">
    <source>
        <dbReference type="ARBA" id="ARBA00023180"/>
    </source>
</evidence>
<feature type="domain" description="Ig-like" evidence="30">
    <location>
        <begin position="209"/>
        <end position="294"/>
    </location>
</feature>
<dbReference type="PROSITE" id="PS00109">
    <property type="entry name" value="PROTEIN_KINASE_TYR"/>
    <property type="match status" value="1"/>
</dbReference>
<dbReference type="InterPro" id="IPR008266">
    <property type="entry name" value="Tyr_kinase_AS"/>
</dbReference>
<dbReference type="GO" id="GO:0043235">
    <property type="term" value="C:receptor complex"/>
    <property type="evidence" value="ECO:0000318"/>
    <property type="project" value="GO_Central"/>
</dbReference>
<evidence type="ECO:0000256" key="14">
    <source>
        <dbReference type="ARBA" id="ARBA00022989"/>
    </source>
</evidence>
<evidence type="ECO:0000256" key="4">
    <source>
        <dbReference type="ARBA" id="ARBA00022614"/>
    </source>
</evidence>
<keyword evidence="16" id="KW-0829">Tyrosine-protein kinase</keyword>
<dbReference type="Pfam" id="PF13855">
    <property type="entry name" value="LRR_8"/>
    <property type="match status" value="1"/>
</dbReference>
<keyword evidence="12 23" id="KW-0067">ATP-binding</keyword>
<evidence type="ECO:0000256" key="15">
    <source>
        <dbReference type="ARBA" id="ARBA00023136"/>
    </source>
</evidence>
<dbReference type="Pfam" id="PF07714">
    <property type="entry name" value="PK_Tyr_Ser-Thr"/>
    <property type="match status" value="1"/>
</dbReference>
<dbReference type="PANTHER" id="PTHR24416">
    <property type="entry name" value="TYROSINE-PROTEIN KINASE RECEPTOR"/>
    <property type="match status" value="1"/>
</dbReference>
<keyword evidence="13" id="KW-0524">Neurogenesis</keyword>
<evidence type="ECO:0000256" key="10">
    <source>
        <dbReference type="ARBA" id="ARBA00022777"/>
    </source>
</evidence>
<dbReference type="Gene3D" id="3.80.10.10">
    <property type="entry name" value="Ribonuclease Inhibitor"/>
    <property type="match status" value="1"/>
</dbReference>